<evidence type="ECO:0000313" key="2">
    <source>
        <dbReference type="Proteomes" id="UP001279734"/>
    </source>
</evidence>
<dbReference type="PANTHER" id="PTHR33257:SF6">
    <property type="entry name" value="OXYSTEROL-BINDING 4B-LIKE PROTEIN"/>
    <property type="match status" value="1"/>
</dbReference>
<sequence length="192" mass="21780">MDYEKKLASVLQADEFFCSRILSRQQAVGCSSRMYYRSSEGVPFEWEQQPGKPMNPPEEDVLPPLSPPPSVLSLTFPKPCIEEPKAPGRRMRRAWLWTKIKRKMEPNKALQITVDGIRVYDDSRRPKCSESDMGFEVSPSGSNLLSSSWSTKSSFHGHHSKHDDCKDLLKGPPATCCPRKISDIILCLVKRI</sequence>
<dbReference type="EMBL" id="BSYO01000004">
    <property type="protein sequence ID" value="GMH03988.1"/>
    <property type="molecule type" value="Genomic_DNA"/>
</dbReference>
<proteinExistence type="predicted"/>
<dbReference type="PANTHER" id="PTHR33257">
    <property type="entry name" value="OS05G0165500 PROTEIN"/>
    <property type="match status" value="1"/>
</dbReference>
<evidence type="ECO:0000313" key="1">
    <source>
        <dbReference type="EMBL" id="GMH03988.1"/>
    </source>
</evidence>
<comment type="caution">
    <text evidence="1">The sequence shown here is derived from an EMBL/GenBank/DDBJ whole genome shotgun (WGS) entry which is preliminary data.</text>
</comment>
<accession>A0AAD3XGU2</accession>
<dbReference type="Proteomes" id="UP001279734">
    <property type="component" value="Unassembled WGS sequence"/>
</dbReference>
<reference evidence="1" key="1">
    <citation type="submission" date="2023-05" db="EMBL/GenBank/DDBJ databases">
        <title>Nepenthes gracilis genome sequencing.</title>
        <authorList>
            <person name="Fukushima K."/>
        </authorList>
    </citation>
    <scope>NUCLEOTIDE SEQUENCE</scope>
    <source>
        <strain evidence="1">SING2019-196</strain>
    </source>
</reference>
<dbReference type="AlphaFoldDB" id="A0AAD3XGU2"/>
<gene>
    <name evidence="1" type="ORF">Nepgr_005827</name>
</gene>
<protein>
    <submittedName>
        <fullName evidence="1">Uncharacterized protein</fullName>
    </submittedName>
</protein>
<name>A0AAD3XGU2_NEPGR</name>
<organism evidence="1 2">
    <name type="scientific">Nepenthes gracilis</name>
    <name type="common">Slender pitcher plant</name>
    <dbReference type="NCBI Taxonomy" id="150966"/>
    <lineage>
        <taxon>Eukaryota</taxon>
        <taxon>Viridiplantae</taxon>
        <taxon>Streptophyta</taxon>
        <taxon>Embryophyta</taxon>
        <taxon>Tracheophyta</taxon>
        <taxon>Spermatophyta</taxon>
        <taxon>Magnoliopsida</taxon>
        <taxon>eudicotyledons</taxon>
        <taxon>Gunneridae</taxon>
        <taxon>Pentapetalae</taxon>
        <taxon>Caryophyllales</taxon>
        <taxon>Nepenthaceae</taxon>
        <taxon>Nepenthes</taxon>
    </lineage>
</organism>
<keyword evidence="2" id="KW-1185">Reference proteome</keyword>